<keyword evidence="1" id="KW-0472">Membrane</keyword>
<accession>A0A8J8WE44</accession>
<reference evidence="2" key="1">
    <citation type="submission" date="2020-07" db="EMBL/GenBank/DDBJ databases">
        <title>The High-quality genome of the commercially important snow crab, Chionoecetes opilio.</title>
        <authorList>
            <person name="Jeong J.-H."/>
            <person name="Ryu S."/>
        </authorList>
    </citation>
    <scope>NUCLEOTIDE SEQUENCE</scope>
    <source>
        <strain evidence="2">MADBK_172401_WGS</strain>
        <tissue evidence="2">Digestive gland</tissue>
    </source>
</reference>
<name>A0A8J8WE44_CHIOP</name>
<protein>
    <submittedName>
        <fullName evidence="2">Uncharacterized protein</fullName>
    </submittedName>
</protein>
<dbReference type="OrthoDB" id="6380687at2759"/>
<keyword evidence="1" id="KW-0812">Transmembrane</keyword>
<evidence type="ECO:0000313" key="3">
    <source>
        <dbReference type="Proteomes" id="UP000770661"/>
    </source>
</evidence>
<organism evidence="2 3">
    <name type="scientific">Chionoecetes opilio</name>
    <name type="common">Atlantic snow crab</name>
    <name type="synonym">Cancer opilio</name>
    <dbReference type="NCBI Taxonomy" id="41210"/>
    <lineage>
        <taxon>Eukaryota</taxon>
        <taxon>Metazoa</taxon>
        <taxon>Ecdysozoa</taxon>
        <taxon>Arthropoda</taxon>
        <taxon>Crustacea</taxon>
        <taxon>Multicrustacea</taxon>
        <taxon>Malacostraca</taxon>
        <taxon>Eumalacostraca</taxon>
        <taxon>Eucarida</taxon>
        <taxon>Decapoda</taxon>
        <taxon>Pleocyemata</taxon>
        <taxon>Brachyura</taxon>
        <taxon>Eubrachyura</taxon>
        <taxon>Majoidea</taxon>
        <taxon>Majidae</taxon>
        <taxon>Chionoecetes</taxon>
    </lineage>
</organism>
<dbReference type="AlphaFoldDB" id="A0A8J8WE44"/>
<gene>
    <name evidence="2" type="ORF">GWK47_026418</name>
</gene>
<comment type="caution">
    <text evidence="2">The sequence shown here is derived from an EMBL/GenBank/DDBJ whole genome shotgun (WGS) entry which is preliminary data.</text>
</comment>
<evidence type="ECO:0000256" key="1">
    <source>
        <dbReference type="SAM" id="Phobius"/>
    </source>
</evidence>
<feature type="transmembrane region" description="Helical" evidence="1">
    <location>
        <begin position="127"/>
        <end position="146"/>
    </location>
</feature>
<dbReference type="Proteomes" id="UP000770661">
    <property type="component" value="Unassembled WGS sequence"/>
</dbReference>
<evidence type="ECO:0000313" key="2">
    <source>
        <dbReference type="EMBL" id="KAG0696942.1"/>
    </source>
</evidence>
<keyword evidence="1" id="KW-1133">Transmembrane helix</keyword>
<dbReference type="EMBL" id="JACEEZ010025844">
    <property type="protein sequence ID" value="KAG0696942.1"/>
    <property type="molecule type" value="Genomic_DNA"/>
</dbReference>
<feature type="transmembrane region" description="Helical" evidence="1">
    <location>
        <begin position="102"/>
        <end position="121"/>
    </location>
</feature>
<proteinExistence type="predicted"/>
<keyword evidence="3" id="KW-1185">Reference proteome</keyword>
<sequence length="182" mass="19839">MGCRSRKGAGCYSFTCCCCVEGEEACWWIGAVSGAWCAVATLVDFISASPATTITATPASTTASVKSKLSLVAGSINIGQCLTSVLLLHGARKESKRVLVPWLLWCVASLVMMVVWVVVTAPHMPSLRGILSLFQLAWGIHFFLVVRTQYSRLALKLAPPEAAPLTVPPNTPARRHRRWRRR</sequence>